<sequence length="163" mass="16997">MALNSKLKIVGIWNETYTGDLAPTVKVHKEDNALSMVSGVANGEADEVWSDDRTATATADPIDLGALTSADGRTIVFAEITQIYIRNKSIVSGEKLIVGAGSNPLLNWVSATGDAVEVGPSGRFLIESPIDGYAVTDSTGDVLTVDPGAATIAYRIVVTGRSS</sequence>
<accession>A0A0F9MUK9</accession>
<evidence type="ECO:0008006" key="2">
    <source>
        <dbReference type="Google" id="ProtNLM"/>
    </source>
</evidence>
<reference evidence="1" key="1">
    <citation type="journal article" date="2015" name="Nature">
        <title>Complex archaea that bridge the gap between prokaryotes and eukaryotes.</title>
        <authorList>
            <person name="Spang A."/>
            <person name="Saw J.H."/>
            <person name="Jorgensen S.L."/>
            <person name="Zaremba-Niedzwiedzka K."/>
            <person name="Martijn J."/>
            <person name="Lind A.E."/>
            <person name="van Eijk R."/>
            <person name="Schleper C."/>
            <person name="Guy L."/>
            <person name="Ettema T.J."/>
        </authorList>
    </citation>
    <scope>NUCLEOTIDE SEQUENCE</scope>
</reference>
<evidence type="ECO:0000313" key="1">
    <source>
        <dbReference type="EMBL" id="KKM72902.1"/>
    </source>
</evidence>
<dbReference type="EMBL" id="LAZR01009388">
    <property type="protein sequence ID" value="KKM72902.1"/>
    <property type="molecule type" value="Genomic_DNA"/>
</dbReference>
<protein>
    <recommendedName>
        <fullName evidence="2">Major tropism determinant N-terminal domain-containing protein</fullName>
    </recommendedName>
</protein>
<comment type="caution">
    <text evidence="1">The sequence shown here is derived from an EMBL/GenBank/DDBJ whole genome shotgun (WGS) entry which is preliminary data.</text>
</comment>
<dbReference type="AlphaFoldDB" id="A0A0F9MUK9"/>
<organism evidence="1">
    <name type="scientific">marine sediment metagenome</name>
    <dbReference type="NCBI Taxonomy" id="412755"/>
    <lineage>
        <taxon>unclassified sequences</taxon>
        <taxon>metagenomes</taxon>
        <taxon>ecological metagenomes</taxon>
    </lineage>
</organism>
<proteinExistence type="predicted"/>
<gene>
    <name evidence="1" type="ORF">LCGC14_1415890</name>
</gene>
<name>A0A0F9MUK9_9ZZZZ</name>